<dbReference type="HOGENOM" id="CLU_080139_0_0_11"/>
<gene>
    <name evidence="1" type="ordered locus">Mycch_5182</name>
</gene>
<dbReference type="SUPFAM" id="SSF53474">
    <property type="entry name" value="alpha/beta-Hydrolases"/>
    <property type="match status" value="1"/>
</dbReference>
<organism evidence="1 2">
    <name type="scientific">Mycolicibacterium chubuense (strain NBB4)</name>
    <name type="common">Mycobacterium chubuense</name>
    <dbReference type="NCBI Taxonomy" id="710421"/>
    <lineage>
        <taxon>Bacteria</taxon>
        <taxon>Bacillati</taxon>
        <taxon>Actinomycetota</taxon>
        <taxon>Actinomycetes</taxon>
        <taxon>Mycobacteriales</taxon>
        <taxon>Mycobacteriaceae</taxon>
        <taxon>Mycolicibacterium</taxon>
    </lineage>
</organism>
<accession>I4BRG1</accession>
<name>I4BRG1_MYCCN</name>
<dbReference type="AlphaFoldDB" id="I4BRG1"/>
<dbReference type="eggNOG" id="COG0657">
    <property type="taxonomic scope" value="Bacteria"/>
</dbReference>
<dbReference type="Proteomes" id="UP000006057">
    <property type="component" value="Chromosome"/>
</dbReference>
<dbReference type="STRING" id="710421.Mycch_5182"/>
<dbReference type="KEGG" id="mcb:Mycch_5182"/>
<protein>
    <submittedName>
        <fullName evidence="1">Phospholipase/Carboxylesterase</fullName>
    </submittedName>
</protein>
<dbReference type="RefSeq" id="WP_014818333.1">
    <property type="nucleotide sequence ID" value="NC_018027.1"/>
</dbReference>
<dbReference type="OrthoDB" id="3789848at2"/>
<dbReference type="EMBL" id="CP003053">
    <property type="protein sequence ID" value="AFM19868.1"/>
    <property type="molecule type" value="Genomic_DNA"/>
</dbReference>
<dbReference type="GO" id="GO:0003824">
    <property type="term" value="F:catalytic activity"/>
    <property type="evidence" value="ECO:0007669"/>
    <property type="project" value="UniProtKB-ARBA"/>
</dbReference>
<dbReference type="InterPro" id="IPR029058">
    <property type="entry name" value="AB_hydrolase_fold"/>
</dbReference>
<dbReference type="PATRIC" id="fig|710421.3.peg.5166"/>
<evidence type="ECO:0000313" key="2">
    <source>
        <dbReference type="Proteomes" id="UP000006057"/>
    </source>
</evidence>
<dbReference type="Gene3D" id="3.40.50.1820">
    <property type="entry name" value="alpha/beta hydrolase"/>
    <property type="match status" value="1"/>
</dbReference>
<sequence length="226" mass="23238">MNTVQYSPDRHADLFGEPTDPSVLLWHGAQSDARASVRTLAELLATRGIGVVAPDWDSHAPDRGASDLLASAAFAREWSAGPLVVVGWSMGGAAAAGLTLRASRHGVAVAHTVCLAGAFMVPDPISGADLTAMVSDERPGTPFTLLHGSADDVVPPEAGRRFAAALDDAGWPVQALELPADHGSIAGARYDAATDSYAAATDPHTLEVAGRVAGHIADAVGATHRR</sequence>
<proteinExistence type="predicted"/>
<keyword evidence="2" id="KW-1185">Reference proteome</keyword>
<reference evidence="1 2" key="1">
    <citation type="submission" date="2012-06" db="EMBL/GenBank/DDBJ databases">
        <title>Complete sequence of chromosome of Mycobacterium chubuense NBB4.</title>
        <authorList>
            <consortium name="US DOE Joint Genome Institute"/>
            <person name="Lucas S."/>
            <person name="Han J."/>
            <person name="Lapidus A."/>
            <person name="Cheng J.-F."/>
            <person name="Goodwin L."/>
            <person name="Pitluck S."/>
            <person name="Peters L."/>
            <person name="Mikhailova N."/>
            <person name="Teshima H."/>
            <person name="Detter J.C."/>
            <person name="Han C."/>
            <person name="Tapia R."/>
            <person name="Land M."/>
            <person name="Hauser L."/>
            <person name="Kyrpides N."/>
            <person name="Ivanova N."/>
            <person name="Pagani I."/>
            <person name="Mattes T."/>
            <person name="Holmes A."/>
            <person name="Rutledge P."/>
            <person name="Paulsen I."/>
            <person name="Coleman N."/>
            <person name="Woyke T."/>
        </authorList>
    </citation>
    <scope>NUCLEOTIDE SEQUENCE [LARGE SCALE GENOMIC DNA]</scope>
    <source>
        <strain evidence="1 2">NBB4</strain>
    </source>
</reference>
<evidence type="ECO:0000313" key="1">
    <source>
        <dbReference type="EMBL" id="AFM19868.1"/>
    </source>
</evidence>